<accession>A0A3N4HL06</accession>
<keyword evidence="2" id="KW-1185">Reference proteome</keyword>
<organism evidence="1 2">
    <name type="scientific">Ascobolus immersus RN42</name>
    <dbReference type="NCBI Taxonomy" id="1160509"/>
    <lineage>
        <taxon>Eukaryota</taxon>
        <taxon>Fungi</taxon>
        <taxon>Dikarya</taxon>
        <taxon>Ascomycota</taxon>
        <taxon>Pezizomycotina</taxon>
        <taxon>Pezizomycetes</taxon>
        <taxon>Pezizales</taxon>
        <taxon>Ascobolaceae</taxon>
        <taxon>Ascobolus</taxon>
    </lineage>
</organism>
<evidence type="ECO:0000313" key="1">
    <source>
        <dbReference type="EMBL" id="RPA73937.1"/>
    </source>
</evidence>
<dbReference type="PANTHER" id="PTHR35895">
    <property type="entry name" value="CHROMOSOME 16, WHOLE GENOME SHOTGUN SEQUENCE"/>
    <property type="match status" value="1"/>
</dbReference>
<dbReference type="InterPro" id="IPR046368">
    <property type="entry name" value="Tag1"/>
</dbReference>
<sequence>MEPRADGFVLSIDSTIKGSKIHGAKIDKFTGNFQLNEDKKTFMKVEIPKVSTEDDIPVEVKDIDTTVSDNDAFLHFAHTLMESEELDVKIAGKTKIHIGKLGAKVDYNEVITMKGLNKLKGMAVVGFTPVDGEYNLEADILIPNPTVVSLQLGDVNIDLFNDGKVFGNGTLPDLLLTPGDNKYKFRGNVNLGVMLQMIAAAGGKEAFFQVKGTSVKYDGQDIPWLAEPLGGSFVDVKLGGKH</sequence>
<gene>
    <name evidence="1" type="ORF">BJ508DRAFT_44271</name>
</gene>
<dbReference type="Pfam" id="PF12505">
    <property type="entry name" value="DUF3712"/>
    <property type="match status" value="1"/>
</dbReference>
<protein>
    <submittedName>
        <fullName evidence="1">Uncharacterized protein</fullName>
    </submittedName>
</protein>
<name>A0A3N4HL06_ASCIM</name>
<dbReference type="SUPFAM" id="SSF117070">
    <property type="entry name" value="LEA14-like"/>
    <property type="match status" value="1"/>
</dbReference>
<dbReference type="InterPro" id="IPR022185">
    <property type="entry name" value="DUF3712"/>
</dbReference>
<dbReference type="Proteomes" id="UP000275078">
    <property type="component" value="Unassembled WGS sequence"/>
</dbReference>
<dbReference type="STRING" id="1160509.A0A3N4HL06"/>
<dbReference type="EMBL" id="ML119806">
    <property type="protein sequence ID" value="RPA73937.1"/>
    <property type="molecule type" value="Genomic_DNA"/>
</dbReference>
<dbReference type="OrthoDB" id="10039566at2759"/>
<proteinExistence type="predicted"/>
<evidence type="ECO:0000313" key="2">
    <source>
        <dbReference type="Proteomes" id="UP000275078"/>
    </source>
</evidence>
<dbReference type="GO" id="GO:0000329">
    <property type="term" value="C:fungal-type vacuole membrane"/>
    <property type="evidence" value="ECO:0007669"/>
    <property type="project" value="InterPro"/>
</dbReference>
<dbReference type="AlphaFoldDB" id="A0A3N4HL06"/>
<reference evidence="1 2" key="1">
    <citation type="journal article" date="2018" name="Nat. Ecol. Evol.">
        <title>Pezizomycetes genomes reveal the molecular basis of ectomycorrhizal truffle lifestyle.</title>
        <authorList>
            <person name="Murat C."/>
            <person name="Payen T."/>
            <person name="Noel B."/>
            <person name="Kuo A."/>
            <person name="Morin E."/>
            <person name="Chen J."/>
            <person name="Kohler A."/>
            <person name="Krizsan K."/>
            <person name="Balestrini R."/>
            <person name="Da Silva C."/>
            <person name="Montanini B."/>
            <person name="Hainaut M."/>
            <person name="Levati E."/>
            <person name="Barry K.W."/>
            <person name="Belfiori B."/>
            <person name="Cichocki N."/>
            <person name="Clum A."/>
            <person name="Dockter R.B."/>
            <person name="Fauchery L."/>
            <person name="Guy J."/>
            <person name="Iotti M."/>
            <person name="Le Tacon F."/>
            <person name="Lindquist E.A."/>
            <person name="Lipzen A."/>
            <person name="Malagnac F."/>
            <person name="Mello A."/>
            <person name="Molinier V."/>
            <person name="Miyauchi S."/>
            <person name="Poulain J."/>
            <person name="Riccioni C."/>
            <person name="Rubini A."/>
            <person name="Sitrit Y."/>
            <person name="Splivallo R."/>
            <person name="Traeger S."/>
            <person name="Wang M."/>
            <person name="Zifcakova L."/>
            <person name="Wipf D."/>
            <person name="Zambonelli A."/>
            <person name="Paolocci F."/>
            <person name="Nowrousian M."/>
            <person name="Ottonello S."/>
            <person name="Baldrian P."/>
            <person name="Spatafora J.W."/>
            <person name="Henrissat B."/>
            <person name="Nagy L.G."/>
            <person name="Aury J.M."/>
            <person name="Wincker P."/>
            <person name="Grigoriev I.V."/>
            <person name="Bonfante P."/>
            <person name="Martin F.M."/>
        </authorList>
    </citation>
    <scope>NUCLEOTIDE SEQUENCE [LARGE SCALE GENOMIC DNA]</scope>
    <source>
        <strain evidence="1 2">RN42</strain>
    </source>
</reference>
<dbReference type="PANTHER" id="PTHR35895:SF1">
    <property type="entry name" value="LIPID-BINDING SERUM GLYCOPROTEIN C-TERMINAL DOMAIN-CONTAINING PROTEIN"/>
    <property type="match status" value="1"/>
</dbReference>